<reference evidence="5 6" key="1">
    <citation type="submission" date="2008-04" db="EMBL/GenBank/DDBJ databases">
        <title>Complete sequence of chromosome of Natranaerobius thermophilus JW/NM-WN-LF.</title>
        <authorList>
            <consortium name="US DOE Joint Genome Institute"/>
            <person name="Copeland A."/>
            <person name="Lucas S."/>
            <person name="Lapidus A."/>
            <person name="Glavina del Rio T."/>
            <person name="Dalin E."/>
            <person name="Tice H."/>
            <person name="Bruce D."/>
            <person name="Goodwin L."/>
            <person name="Pitluck S."/>
            <person name="Chertkov O."/>
            <person name="Brettin T."/>
            <person name="Detter J.C."/>
            <person name="Han C."/>
            <person name="Kuske C.R."/>
            <person name="Schmutz J."/>
            <person name="Larimer F."/>
            <person name="Land M."/>
            <person name="Hauser L."/>
            <person name="Kyrpides N."/>
            <person name="Lykidis A."/>
            <person name="Mesbah N.M."/>
            <person name="Wiegel J."/>
        </authorList>
    </citation>
    <scope>NUCLEOTIDE SEQUENCE [LARGE SCALE GENOMIC DNA]</scope>
    <source>
        <strain evidence="6">ATCC BAA-1301 / DSM 18059 / JW/NM-WN-LF</strain>
    </source>
</reference>
<feature type="domain" description="4Fe-4S ferredoxin-type" evidence="4">
    <location>
        <begin position="18"/>
        <end position="47"/>
    </location>
</feature>
<keyword evidence="3" id="KW-0411">Iron-sulfur</keyword>
<dbReference type="KEGG" id="nth:Nther_0025"/>
<organism evidence="5 6">
    <name type="scientific">Natranaerobius thermophilus (strain ATCC BAA-1301 / DSM 18059 / JW/NM-WN-LF)</name>
    <dbReference type="NCBI Taxonomy" id="457570"/>
    <lineage>
        <taxon>Bacteria</taxon>
        <taxon>Bacillati</taxon>
        <taxon>Bacillota</taxon>
        <taxon>Clostridia</taxon>
        <taxon>Natranaerobiales</taxon>
        <taxon>Natranaerobiaceae</taxon>
        <taxon>Natranaerobius</taxon>
    </lineage>
</organism>
<dbReference type="PANTHER" id="PTHR43122">
    <property type="entry name" value="FERREDOXIN SUBUNIT OF PYRUVATE:FLAVODOXIN OXIDOREDUCTASE-RELATED"/>
    <property type="match status" value="1"/>
</dbReference>
<dbReference type="InterPro" id="IPR017900">
    <property type="entry name" value="4Fe4S_Fe_S_CS"/>
</dbReference>
<evidence type="ECO:0000259" key="4">
    <source>
        <dbReference type="PROSITE" id="PS51379"/>
    </source>
</evidence>
<protein>
    <submittedName>
        <fullName evidence="5">4Fe-4S ferredoxin iron-sulfur binding domain protein</fullName>
    </submittedName>
</protein>
<dbReference type="Proteomes" id="UP000001683">
    <property type="component" value="Chromosome"/>
</dbReference>
<dbReference type="InParanoid" id="B2A312"/>
<dbReference type="InterPro" id="IPR017896">
    <property type="entry name" value="4Fe4S_Fe-S-bd"/>
</dbReference>
<dbReference type="PROSITE" id="PS51379">
    <property type="entry name" value="4FE4S_FER_2"/>
    <property type="match status" value="2"/>
</dbReference>
<dbReference type="Gene3D" id="3.30.70.3270">
    <property type="match status" value="1"/>
</dbReference>
<feature type="domain" description="4Fe-4S ferredoxin-type" evidence="4">
    <location>
        <begin position="54"/>
        <end position="83"/>
    </location>
</feature>
<keyword evidence="2" id="KW-0408">Iron</keyword>
<keyword evidence="6" id="KW-1185">Reference proteome</keyword>
<dbReference type="Pfam" id="PF12838">
    <property type="entry name" value="Fer4_7"/>
    <property type="match status" value="1"/>
</dbReference>
<dbReference type="GO" id="GO:0046872">
    <property type="term" value="F:metal ion binding"/>
    <property type="evidence" value="ECO:0007669"/>
    <property type="project" value="UniProtKB-KW"/>
</dbReference>
<sequence>MSAAENYQKLTYEKEGKGKWHLFPGLCKGCGLCMEKCPKNVISWSDQLGVYGTPAVEIDAEGCIYCGICEQVCPDVAIKVEKEKKK</sequence>
<evidence type="ECO:0000256" key="3">
    <source>
        <dbReference type="ARBA" id="ARBA00023014"/>
    </source>
</evidence>
<evidence type="ECO:0000256" key="1">
    <source>
        <dbReference type="ARBA" id="ARBA00022723"/>
    </source>
</evidence>
<dbReference type="eggNOG" id="COG1143">
    <property type="taxonomic scope" value="Bacteria"/>
</dbReference>
<evidence type="ECO:0000313" key="5">
    <source>
        <dbReference type="EMBL" id="ACB83624.1"/>
    </source>
</evidence>
<dbReference type="STRING" id="457570.Nther_0025"/>
<dbReference type="Gene3D" id="3.30.70.20">
    <property type="match status" value="1"/>
</dbReference>
<dbReference type="EMBL" id="CP001034">
    <property type="protein sequence ID" value="ACB83624.1"/>
    <property type="molecule type" value="Genomic_DNA"/>
</dbReference>
<gene>
    <name evidence="5" type="ordered locus">Nther_0025</name>
</gene>
<name>B2A312_NATTJ</name>
<keyword evidence="1" id="KW-0479">Metal-binding</keyword>
<proteinExistence type="predicted"/>
<dbReference type="GO" id="GO:0051536">
    <property type="term" value="F:iron-sulfur cluster binding"/>
    <property type="evidence" value="ECO:0007669"/>
    <property type="project" value="UniProtKB-KW"/>
</dbReference>
<reference evidence="5 6" key="2">
    <citation type="journal article" date="2011" name="J. Bacteriol.">
        <title>Complete genome sequence of the anaerobic, halophilic alkalithermophile Natranaerobius thermophilus JW/NM-WN-LF.</title>
        <authorList>
            <person name="Zhao B."/>
            <person name="Mesbah N.M."/>
            <person name="Dalin E."/>
            <person name="Goodwin L."/>
            <person name="Nolan M."/>
            <person name="Pitluck S."/>
            <person name="Chertkov O."/>
            <person name="Brettin T.S."/>
            <person name="Han J."/>
            <person name="Larimer F.W."/>
            <person name="Land M.L."/>
            <person name="Hauser L."/>
            <person name="Kyrpides N."/>
            <person name="Wiegel J."/>
        </authorList>
    </citation>
    <scope>NUCLEOTIDE SEQUENCE [LARGE SCALE GENOMIC DNA]</scope>
    <source>
        <strain evidence="6">ATCC BAA-1301 / DSM 18059 / JW/NM-WN-LF</strain>
    </source>
</reference>
<dbReference type="SUPFAM" id="SSF54862">
    <property type="entry name" value="4Fe-4S ferredoxins"/>
    <property type="match status" value="1"/>
</dbReference>
<dbReference type="PROSITE" id="PS00198">
    <property type="entry name" value="4FE4S_FER_1"/>
    <property type="match status" value="1"/>
</dbReference>
<dbReference type="HOGENOM" id="CLU_139698_5_3_9"/>
<accession>B2A312</accession>
<evidence type="ECO:0000256" key="2">
    <source>
        <dbReference type="ARBA" id="ARBA00023004"/>
    </source>
</evidence>
<evidence type="ECO:0000313" key="6">
    <source>
        <dbReference type="Proteomes" id="UP000001683"/>
    </source>
</evidence>
<dbReference type="OrthoDB" id="9803192at2"/>
<dbReference type="RefSeq" id="WP_012446515.1">
    <property type="nucleotide sequence ID" value="NC_010718.1"/>
</dbReference>
<dbReference type="AlphaFoldDB" id="B2A312"/>
<dbReference type="PANTHER" id="PTHR43122:SF2">
    <property type="entry name" value="FERREDOXIN SUBUNIT OF PYRUVATE:FLAVODOXIN OXIDOREDUCTASE"/>
    <property type="match status" value="1"/>
</dbReference>